<dbReference type="InterPro" id="IPR009057">
    <property type="entry name" value="Homeodomain-like_sf"/>
</dbReference>
<protein>
    <submittedName>
        <fullName evidence="5">Helix-turn-helix transcriptional regulator</fullName>
    </submittedName>
</protein>
<accession>A0ABX7AU70</accession>
<dbReference type="InterPro" id="IPR018062">
    <property type="entry name" value="HTH_AraC-typ_CS"/>
</dbReference>
<proteinExistence type="predicted"/>
<dbReference type="PROSITE" id="PS00041">
    <property type="entry name" value="HTH_ARAC_FAMILY_1"/>
    <property type="match status" value="1"/>
</dbReference>
<keyword evidence="3" id="KW-0804">Transcription</keyword>
<dbReference type="Proteomes" id="UP000596049">
    <property type="component" value="Chromosome"/>
</dbReference>
<dbReference type="SMART" id="SM00342">
    <property type="entry name" value="HTH_ARAC"/>
    <property type="match status" value="1"/>
</dbReference>
<evidence type="ECO:0000256" key="2">
    <source>
        <dbReference type="ARBA" id="ARBA00023125"/>
    </source>
</evidence>
<evidence type="ECO:0000256" key="1">
    <source>
        <dbReference type="ARBA" id="ARBA00023015"/>
    </source>
</evidence>
<dbReference type="SUPFAM" id="SSF46689">
    <property type="entry name" value="Homeodomain-like"/>
    <property type="match status" value="2"/>
</dbReference>
<dbReference type="InterPro" id="IPR018060">
    <property type="entry name" value="HTH_AraC"/>
</dbReference>
<sequence>MDMQDVIDLYTMAPLTFVDVITEKITSETLLTSYNTMRDAGGLIFPVTGTAKILIDGTYYVLDKGKIIHVGPNLNIQRIVANNTKFNYAVIHFKLPDESIAEYPLYNSHFAIEVEDNMKLMNMLQQLIQNYLIRSNLSFLQSKALFLNILEEIILLVKMMDYQYKKKNISVIMEYMQENFAKNITVLDIASQFNIERRKLTYIFEKRIGVSPTAYLTDLRIQKSKLLLRTSGLSIKEIAERVGYMDYFYFSRVFKKETGLSPTHFRKHMN</sequence>
<gene>
    <name evidence="5" type="ORF">FJQ98_01675</name>
</gene>
<keyword evidence="6" id="KW-1185">Reference proteome</keyword>
<reference evidence="5 6" key="1">
    <citation type="submission" date="2020-01" db="EMBL/GenBank/DDBJ databases">
        <authorList>
            <person name="Liu G."/>
            <person name="Liu B."/>
        </authorList>
    </citation>
    <scope>NUCLEOTIDE SEQUENCE [LARGE SCALE GENOMIC DNA]</scope>
    <source>
        <strain evidence="5 6">FJAT-51161</strain>
    </source>
</reference>
<dbReference type="PRINTS" id="PR00032">
    <property type="entry name" value="HTHARAC"/>
</dbReference>
<dbReference type="RefSeq" id="WP_201406604.1">
    <property type="nucleotide sequence ID" value="NZ_CP067341.1"/>
</dbReference>
<dbReference type="PANTHER" id="PTHR43280">
    <property type="entry name" value="ARAC-FAMILY TRANSCRIPTIONAL REGULATOR"/>
    <property type="match status" value="1"/>
</dbReference>
<dbReference type="InterPro" id="IPR020449">
    <property type="entry name" value="Tscrpt_reg_AraC-type_HTH"/>
</dbReference>
<dbReference type="SUPFAM" id="SSF51215">
    <property type="entry name" value="Regulatory protein AraC"/>
    <property type="match status" value="1"/>
</dbReference>
<organism evidence="5 6">
    <name type="scientific">Lysinibacillus agricola</name>
    <dbReference type="NCBI Taxonomy" id="2590012"/>
    <lineage>
        <taxon>Bacteria</taxon>
        <taxon>Bacillati</taxon>
        <taxon>Bacillota</taxon>
        <taxon>Bacilli</taxon>
        <taxon>Bacillales</taxon>
        <taxon>Bacillaceae</taxon>
        <taxon>Lysinibacillus</taxon>
    </lineage>
</organism>
<name>A0ABX7AU70_9BACI</name>
<keyword evidence="1" id="KW-0805">Transcription regulation</keyword>
<dbReference type="Pfam" id="PF12833">
    <property type="entry name" value="HTH_18"/>
    <property type="match status" value="1"/>
</dbReference>
<evidence type="ECO:0000256" key="3">
    <source>
        <dbReference type="ARBA" id="ARBA00023163"/>
    </source>
</evidence>
<evidence type="ECO:0000313" key="5">
    <source>
        <dbReference type="EMBL" id="QQP12827.1"/>
    </source>
</evidence>
<dbReference type="EMBL" id="CP067341">
    <property type="protein sequence ID" value="QQP12827.1"/>
    <property type="molecule type" value="Genomic_DNA"/>
</dbReference>
<dbReference type="PROSITE" id="PS01124">
    <property type="entry name" value="HTH_ARAC_FAMILY_2"/>
    <property type="match status" value="1"/>
</dbReference>
<dbReference type="Gene3D" id="1.10.10.60">
    <property type="entry name" value="Homeodomain-like"/>
    <property type="match status" value="2"/>
</dbReference>
<evidence type="ECO:0000313" key="6">
    <source>
        <dbReference type="Proteomes" id="UP000596049"/>
    </source>
</evidence>
<evidence type="ECO:0000259" key="4">
    <source>
        <dbReference type="PROSITE" id="PS01124"/>
    </source>
</evidence>
<feature type="domain" description="HTH araC/xylS-type" evidence="4">
    <location>
        <begin position="170"/>
        <end position="268"/>
    </location>
</feature>
<dbReference type="PANTHER" id="PTHR43280:SF2">
    <property type="entry name" value="HTH-TYPE TRANSCRIPTIONAL REGULATOR EXSA"/>
    <property type="match status" value="1"/>
</dbReference>
<dbReference type="InterPro" id="IPR037923">
    <property type="entry name" value="HTH-like"/>
</dbReference>
<keyword evidence="2" id="KW-0238">DNA-binding</keyword>